<proteinExistence type="predicted"/>
<comment type="caution">
    <text evidence="1">The sequence shown here is derived from an EMBL/GenBank/DDBJ whole genome shotgun (WGS) entry which is preliminary data.</text>
</comment>
<sequence>MTTLAQAEIKKVLSLRYWWALAVAPVVVALAAASFTRPIVEAIAERADTAFDVNLVSTAIAVGGPTTIALVFAALFGATAAGNEFTYATYTTTFLTARGRDAVLAAKLGVVAAFAVGYALVVQVVAVGAMILFTRDFSFTADLFAICGVGIVACALWALIGAGVTLLAGSQVVGMLSVVGWFVFGEWILRALAFAVGADGIGKALPVSATLGVLVNAAPSIDIDVLSSWPGAAMILAAWVVALVGGGWLRTRMRDIT</sequence>
<evidence type="ECO:0008006" key="2">
    <source>
        <dbReference type="Google" id="ProtNLM"/>
    </source>
</evidence>
<name>A0A652YH89_NOCGL</name>
<protein>
    <recommendedName>
        <fullName evidence="2">ABC-2 family transporter</fullName>
    </recommendedName>
</protein>
<accession>A0A652YH89</accession>
<dbReference type="AlphaFoldDB" id="A0A652YH89"/>
<evidence type="ECO:0000313" key="1">
    <source>
        <dbReference type="EMBL" id="TYQ00623.1"/>
    </source>
</evidence>
<organism evidence="1">
    <name type="scientific">Nocardia globerula</name>
    <dbReference type="NCBI Taxonomy" id="1818"/>
    <lineage>
        <taxon>Bacteria</taxon>
        <taxon>Bacillati</taxon>
        <taxon>Actinomycetota</taxon>
        <taxon>Actinomycetes</taxon>
        <taxon>Mycobacteriales</taxon>
        <taxon>Nocardiaceae</taxon>
        <taxon>Nocardia</taxon>
    </lineage>
</organism>
<gene>
    <name evidence="1" type="ORF">FNL38_11445</name>
</gene>
<dbReference type="EMBL" id="VNIQ01000014">
    <property type="protein sequence ID" value="TYQ00623.1"/>
    <property type="molecule type" value="Genomic_DNA"/>
</dbReference>
<reference evidence="1" key="1">
    <citation type="submission" date="2019-07" db="EMBL/GenBank/DDBJ databases">
        <title>Genomic Encyclopedia of Type Strains, Phase IV (KMG-IV): sequencing the most valuable type-strain genomes for metagenomic binning, comparative biology and taxonomic classification.</title>
        <authorList>
            <person name="Goeker M."/>
        </authorList>
    </citation>
    <scope>NUCLEOTIDE SEQUENCE</scope>
    <source>
        <strain evidence="1">DSM 44596</strain>
    </source>
</reference>